<dbReference type="InterPro" id="IPR000757">
    <property type="entry name" value="Beta-glucanase-like"/>
</dbReference>
<evidence type="ECO:0000256" key="4">
    <source>
        <dbReference type="ARBA" id="ARBA00022729"/>
    </source>
</evidence>
<keyword evidence="6" id="KW-0472">Membrane</keyword>
<dbReference type="GO" id="GO:0016787">
    <property type="term" value="F:hydrolase activity"/>
    <property type="evidence" value="ECO:0007669"/>
    <property type="project" value="UniProtKB-KW"/>
</dbReference>
<feature type="compositionally biased region" description="Pro residues" evidence="5">
    <location>
        <begin position="246"/>
        <end position="259"/>
    </location>
</feature>
<keyword evidence="4" id="KW-0732">Signal</keyword>
<keyword evidence="9" id="KW-1185">Reference proteome</keyword>
<evidence type="ECO:0000313" key="8">
    <source>
        <dbReference type="EMBL" id="MBM7079809.1"/>
    </source>
</evidence>
<evidence type="ECO:0000256" key="5">
    <source>
        <dbReference type="SAM" id="MobiDB-lite"/>
    </source>
</evidence>
<comment type="subcellular location">
    <subcellularLocation>
        <location evidence="1">Secreted</location>
    </subcellularLocation>
</comment>
<dbReference type="PROSITE" id="PS51762">
    <property type="entry name" value="GH16_2"/>
    <property type="match status" value="1"/>
</dbReference>
<dbReference type="Pfam" id="PF00722">
    <property type="entry name" value="Glyco_hydro_16"/>
    <property type="match status" value="1"/>
</dbReference>
<gene>
    <name evidence="8" type="ORF">JQX11_26195</name>
</gene>
<dbReference type="SUPFAM" id="SSF49899">
    <property type="entry name" value="Concanavalin A-like lectins/glucanases"/>
    <property type="match status" value="1"/>
</dbReference>
<dbReference type="Proteomes" id="UP001518872">
    <property type="component" value="Unassembled WGS sequence"/>
</dbReference>
<feature type="region of interest" description="Disordered" evidence="5">
    <location>
        <begin position="205"/>
        <end position="267"/>
    </location>
</feature>
<organism evidence="8 9">
    <name type="scientific">Micromonospora humida</name>
    <dbReference type="NCBI Taxonomy" id="2809018"/>
    <lineage>
        <taxon>Bacteria</taxon>
        <taxon>Bacillati</taxon>
        <taxon>Actinomycetota</taxon>
        <taxon>Actinomycetes</taxon>
        <taxon>Micromonosporales</taxon>
        <taxon>Micromonosporaceae</taxon>
        <taxon>Micromonospora</taxon>
    </lineage>
</organism>
<evidence type="ECO:0000313" key="9">
    <source>
        <dbReference type="Proteomes" id="UP001518872"/>
    </source>
</evidence>
<dbReference type="InterPro" id="IPR050546">
    <property type="entry name" value="Glycosyl_Hydrlase_16"/>
</dbReference>
<dbReference type="InterPro" id="IPR013320">
    <property type="entry name" value="ConA-like_dom_sf"/>
</dbReference>
<evidence type="ECO:0000256" key="3">
    <source>
        <dbReference type="ARBA" id="ARBA00022525"/>
    </source>
</evidence>
<comment type="caution">
    <text evidence="8">The sequence shown here is derived from an EMBL/GenBank/DDBJ whole genome shotgun (WGS) entry which is preliminary data.</text>
</comment>
<sequence>MSRHGIHRALPAISGRRKAVVLSVLSVTAVGGIMATMMPLIAAELPPITLSAVADTTVTQVPQDGDNGVKTTLASCPQLCDGNRNGQRDAVLEFQVRGLPADAVDVKASLRVYAWQQFSSRVRAHAAQGTAVGAGQWAYRPALGPVLSAVDRVAQGYNEWDVSAAVKGNGPVTFALTQENWNTRIYWASRENAKAAIRPSLVLTYQRSDRTPTRPPATTAAPTTAAPSPTRTSPSPSPKPTRTVSPPAPTTAPPRPTPTVRPGTDVPGWRLVWSDEFTGPTVDLKRWNLRDNEGRDIDKGCNVDDPDNTFVADGVLTLRAQRETAVCSSQTRQYTQSYLDTIGKASFTYGRFEMRAKSPNGPTDSKGLWPAFWLRPDDGGKGEIDVVELPGGSSLHGAATQAIFYDYTPVKQDQRWDFPTGYPGDGFHTYTTEWEPGVIRWYIDGRQVWQRDRSTTPWFDEAFNKPFNLRLNFQVGGWLGDPDAATRFPADFRVDYVRVWQR</sequence>
<dbReference type="EMBL" id="JAFEUC010000015">
    <property type="protein sequence ID" value="MBM7079809.1"/>
    <property type="molecule type" value="Genomic_DNA"/>
</dbReference>
<dbReference type="PANTHER" id="PTHR10963:SF55">
    <property type="entry name" value="GLYCOSIDE HYDROLASE FAMILY 16 PROTEIN"/>
    <property type="match status" value="1"/>
</dbReference>
<evidence type="ECO:0000256" key="6">
    <source>
        <dbReference type="SAM" id="Phobius"/>
    </source>
</evidence>
<dbReference type="InterPro" id="IPR055372">
    <property type="entry name" value="CBM96"/>
</dbReference>
<dbReference type="Gene3D" id="2.60.120.200">
    <property type="match status" value="1"/>
</dbReference>
<comment type="similarity">
    <text evidence="2">Belongs to the glycosyl hydrolase 16 family.</text>
</comment>
<evidence type="ECO:0000259" key="7">
    <source>
        <dbReference type="PROSITE" id="PS51762"/>
    </source>
</evidence>
<keyword evidence="3" id="KW-0964">Secreted</keyword>
<evidence type="ECO:0000256" key="2">
    <source>
        <dbReference type="ARBA" id="ARBA00006865"/>
    </source>
</evidence>
<name>A0ABS2J0E7_9ACTN</name>
<keyword evidence="6" id="KW-0812">Transmembrane</keyword>
<proteinExistence type="inferred from homology"/>
<keyword evidence="6" id="KW-1133">Transmembrane helix</keyword>
<protein>
    <submittedName>
        <fullName evidence="8">Glycoside hydrolase family 16 protein</fullName>
    </submittedName>
</protein>
<dbReference type="CDD" id="cd08023">
    <property type="entry name" value="GH16_laminarinase_like"/>
    <property type="match status" value="1"/>
</dbReference>
<feature type="domain" description="GH16" evidence="7">
    <location>
        <begin position="248"/>
        <end position="502"/>
    </location>
</feature>
<dbReference type="PANTHER" id="PTHR10963">
    <property type="entry name" value="GLYCOSYL HYDROLASE-RELATED"/>
    <property type="match status" value="1"/>
</dbReference>
<reference evidence="8 9" key="1">
    <citation type="submission" date="2021-02" db="EMBL/GenBank/DDBJ databases">
        <authorList>
            <person name="Ra J.-S."/>
        </authorList>
    </citation>
    <scope>NUCLEOTIDE SEQUENCE [LARGE SCALE GENOMIC DNA]</scope>
    <source>
        <strain evidence="8 9">MMS20-R1-14</strain>
    </source>
</reference>
<keyword evidence="8" id="KW-0378">Hydrolase</keyword>
<feature type="compositionally biased region" description="Low complexity" evidence="5">
    <location>
        <begin position="216"/>
        <end position="245"/>
    </location>
</feature>
<feature type="transmembrane region" description="Helical" evidence="6">
    <location>
        <begin position="20"/>
        <end position="42"/>
    </location>
</feature>
<accession>A0ABS2J0E7</accession>
<dbReference type="Pfam" id="PF24517">
    <property type="entry name" value="CBM96"/>
    <property type="match status" value="1"/>
</dbReference>
<dbReference type="RefSeq" id="WP_204927603.1">
    <property type="nucleotide sequence ID" value="NZ_JAFEUC010000015.1"/>
</dbReference>
<evidence type="ECO:0000256" key="1">
    <source>
        <dbReference type="ARBA" id="ARBA00004613"/>
    </source>
</evidence>